<evidence type="ECO:0000313" key="4">
    <source>
        <dbReference type="EMBL" id="RCH47087.1"/>
    </source>
</evidence>
<evidence type="ECO:0000313" key="5">
    <source>
        <dbReference type="Proteomes" id="UP000252378"/>
    </source>
</evidence>
<dbReference type="Pfam" id="PF18739">
    <property type="entry name" value="HEPN_Apea"/>
    <property type="match status" value="1"/>
</dbReference>
<dbReference type="RefSeq" id="WP_113992225.1">
    <property type="nucleotide sequence ID" value="NZ_JAWHPP010000003.1"/>
</dbReference>
<feature type="region of interest" description="Disordered" evidence="1">
    <location>
        <begin position="474"/>
        <end position="495"/>
    </location>
</feature>
<feature type="domain" description="Apea-like HEPN" evidence="2">
    <location>
        <begin position="305"/>
        <end position="439"/>
    </location>
</feature>
<protein>
    <submittedName>
        <fullName evidence="4">Uncharacterized protein</fullName>
    </submittedName>
</protein>
<dbReference type="EMBL" id="PXUP01000005">
    <property type="protein sequence ID" value="RCH47087.1"/>
    <property type="molecule type" value="Genomic_DNA"/>
</dbReference>
<gene>
    <name evidence="4" type="ORF">C7J97_04710</name>
</gene>
<dbReference type="Pfam" id="PF18862">
    <property type="entry name" value="ApeA_NTD1"/>
    <property type="match status" value="1"/>
</dbReference>
<dbReference type="InterPro" id="IPR041223">
    <property type="entry name" value="ApeA_NTD"/>
</dbReference>
<evidence type="ECO:0000256" key="1">
    <source>
        <dbReference type="SAM" id="MobiDB-lite"/>
    </source>
</evidence>
<evidence type="ECO:0000259" key="3">
    <source>
        <dbReference type="Pfam" id="PF18862"/>
    </source>
</evidence>
<dbReference type="Proteomes" id="UP000252378">
    <property type="component" value="Unassembled WGS sequence"/>
</dbReference>
<dbReference type="InterPro" id="IPR041229">
    <property type="entry name" value="HEPN_Apea"/>
</dbReference>
<accession>A0A367GAJ1</accession>
<feature type="domain" description="ApeA N-terminal" evidence="3">
    <location>
        <begin position="14"/>
        <end position="274"/>
    </location>
</feature>
<name>A0A367GAJ1_9FIRM</name>
<proteinExistence type="predicted"/>
<dbReference type="AlphaFoldDB" id="A0A367GAJ1"/>
<comment type="caution">
    <text evidence="4">The sequence shown here is derived from an EMBL/GenBank/DDBJ whole genome shotgun (WGS) entry which is preliminary data.</text>
</comment>
<reference evidence="4 5" key="1">
    <citation type="submission" date="2018-03" db="EMBL/GenBank/DDBJ databases">
        <title>Complete genome sequencing of Faecalibacterium prausnitzii strains isolated from the human gut.</title>
        <authorList>
            <person name="Fitzgerald B.C."/>
            <person name="Shkoporov A.N."/>
            <person name="Ross P.R."/>
            <person name="Hill C."/>
        </authorList>
    </citation>
    <scope>NUCLEOTIDE SEQUENCE [LARGE SCALE GENOMIC DNA]</scope>
    <source>
        <strain evidence="4 5">ATCC 27768</strain>
    </source>
</reference>
<evidence type="ECO:0000259" key="2">
    <source>
        <dbReference type="Pfam" id="PF18739"/>
    </source>
</evidence>
<sequence length="495" mass="56635">MSLDQVTLKTLDSVIGLWWLPENENNKIHGVLELKESRLRLRATQMFEGLQTIEREMIPAVQGFIATGLKITLLDCKKPKQIINMPGMIEVIFEFSTIIVGKNYSSDRIQVKSLRCRFNGLEKWLGDMPVDAYKYKCKDDQEYEFYAHAREPEKYSCSIDDFTAVIESKIILSVNEHVEAGFKRTASVSFCFPDSVNVFDAIKQACKYRDFLTLCMGNHNHILSIQAVDEEEDNIAVLYNDEIKSLDLPTNPAYNCLISFSDIKDSYQDCVQTWYQKYEEIRPIIAYFVDACQKKNNIDLPMEFLKMVQALESYSRRMRKTTLIPPEEHQERISRIVNHFDEKDDDREWIADVLKTPILNEPSCSKRITALFKETAEELGISKSKAASLAYKIVATRNYYTHFNESLLPGILSEHDIFYSIALMKNVLKVVLCRELSVELPDMKEKLGNNSELALALGELGLTPPLKPCSVTIADKAKPDEMENSNGGTEPETNH</sequence>
<organism evidence="4 5">
    <name type="scientific">Faecalibacterium prausnitzii</name>
    <dbReference type="NCBI Taxonomy" id="853"/>
    <lineage>
        <taxon>Bacteria</taxon>
        <taxon>Bacillati</taxon>
        <taxon>Bacillota</taxon>
        <taxon>Clostridia</taxon>
        <taxon>Eubacteriales</taxon>
        <taxon>Oscillospiraceae</taxon>
        <taxon>Faecalibacterium</taxon>
    </lineage>
</organism>